<dbReference type="NCBIfam" id="TIGR04178">
    <property type="entry name" value="exo_archaeo"/>
    <property type="match status" value="1"/>
</dbReference>
<keyword evidence="5" id="KW-0378">Hydrolase</keyword>
<dbReference type="KEGG" id="spph:KFK14_22330"/>
<feature type="transmembrane region" description="Helical" evidence="8">
    <location>
        <begin position="107"/>
        <end position="126"/>
    </location>
</feature>
<dbReference type="Pfam" id="PF09721">
    <property type="entry name" value="Exosortase_EpsH"/>
    <property type="match status" value="1"/>
</dbReference>
<protein>
    <submittedName>
        <fullName evidence="9">Exosortase/archaeosortase family protein</fullName>
    </submittedName>
</protein>
<dbReference type="GO" id="GO:0005886">
    <property type="term" value="C:plasma membrane"/>
    <property type="evidence" value="ECO:0007669"/>
    <property type="project" value="UniProtKB-SubCell"/>
</dbReference>
<gene>
    <name evidence="9" type="ORF">KFK14_22330</name>
</gene>
<keyword evidence="10" id="KW-1185">Reference proteome</keyword>
<dbReference type="AlphaFoldDB" id="A0A975K6E3"/>
<evidence type="ECO:0000313" key="10">
    <source>
        <dbReference type="Proteomes" id="UP000681425"/>
    </source>
</evidence>
<reference evidence="9" key="1">
    <citation type="submission" date="2021-04" db="EMBL/GenBank/DDBJ databases">
        <title>Isolation of p-tert-butylphenol degrading bacteria Sphingobium phenoxybenzoativorans Tas13 from active sludge.</title>
        <authorList>
            <person name="Li Y."/>
        </authorList>
    </citation>
    <scope>NUCLEOTIDE SEQUENCE</scope>
    <source>
        <strain evidence="9">Tas13</strain>
    </source>
</reference>
<evidence type="ECO:0000256" key="1">
    <source>
        <dbReference type="ARBA" id="ARBA00004651"/>
    </source>
</evidence>
<keyword evidence="6 8" id="KW-1133">Transmembrane helix</keyword>
<evidence type="ECO:0000256" key="3">
    <source>
        <dbReference type="ARBA" id="ARBA00022670"/>
    </source>
</evidence>
<organism evidence="9 10">
    <name type="scientific">Sphingobium phenoxybenzoativorans</name>
    <dbReference type="NCBI Taxonomy" id="1592790"/>
    <lineage>
        <taxon>Bacteria</taxon>
        <taxon>Pseudomonadati</taxon>
        <taxon>Pseudomonadota</taxon>
        <taxon>Alphaproteobacteria</taxon>
        <taxon>Sphingomonadales</taxon>
        <taxon>Sphingomonadaceae</taxon>
        <taxon>Sphingobium</taxon>
    </lineage>
</organism>
<feature type="transmembrane region" description="Helical" evidence="8">
    <location>
        <begin position="83"/>
        <end position="101"/>
    </location>
</feature>
<dbReference type="InterPro" id="IPR026392">
    <property type="entry name" value="Exo/Archaeosortase_dom"/>
</dbReference>
<accession>A0A975K6E3</accession>
<proteinExistence type="predicted"/>
<keyword evidence="4 8" id="KW-0812">Transmembrane</keyword>
<evidence type="ECO:0000256" key="8">
    <source>
        <dbReference type="SAM" id="Phobius"/>
    </source>
</evidence>
<feature type="transmembrane region" description="Helical" evidence="8">
    <location>
        <begin position="268"/>
        <end position="288"/>
    </location>
</feature>
<name>A0A975K6E3_9SPHN</name>
<keyword evidence="3" id="KW-0645">Protease</keyword>
<feature type="transmembrane region" description="Helical" evidence="8">
    <location>
        <begin position="171"/>
        <end position="192"/>
    </location>
</feature>
<evidence type="ECO:0000256" key="2">
    <source>
        <dbReference type="ARBA" id="ARBA00022475"/>
    </source>
</evidence>
<dbReference type="GO" id="GO:0008233">
    <property type="term" value="F:peptidase activity"/>
    <property type="evidence" value="ECO:0007669"/>
    <property type="project" value="UniProtKB-KW"/>
</dbReference>
<feature type="transmembrane region" description="Helical" evidence="8">
    <location>
        <begin position="226"/>
        <end position="256"/>
    </location>
</feature>
<evidence type="ECO:0000256" key="4">
    <source>
        <dbReference type="ARBA" id="ARBA00022692"/>
    </source>
</evidence>
<evidence type="ECO:0000256" key="7">
    <source>
        <dbReference type="ARBA" id="ARBA00023136"/>
    </source>
</evidence>
<dbReference type="RefSeq" id="WP_212609179.1">
    <property type="nucleotide sequence ID" value="NZ_CP073910.1"/>
</dbReference>
<dbReference type="InterPro" id="IPR019127">
    <property type="entry name" value="Exosortase"/>
</dbReference>
<feature type="transmembrane region" description="Helical" evidence="8">
    <location>
        <begin position="21"/>
        <end position="44"/>
    </location>
</feature>
<dbReference type="EMBL" id="CP073910">
    <property type="protein sequence ID" value="QUT05655.1"/>
    <property type="molecule type" value="Genomic_DNA"/>
</dbReference>
<evidence type="ECO:0000256" key="5">
    <source>
        <dbReference type="ARBA" id="ARBA00022801"/>
    </source>
</evidence>
<comment type="subcellular location">
    <subcellularLocation>
        <location evidence="1">Cell membrane</location>
        <topology evidence="1">Multi-pass membrane protein</topology>
    </subcellularLocation>
</comment>
<keyword evidence="2" id="KW-1003">Cell membrane</keyword>
<dbReference type="GO" id="GO:0006508">
    <property type="term" value="P:proteolysis"/>
    <property type="evidence" value="ECO:0007669"/>
    <property type="project" value="UniProtKB-KW"/>
</dbReference>
<feature type="transmembrane region" description="Helical" evidence="8">
    <location>
        <begin position="50"/>
        <end position="71"/>
    </location>
</feature>
<dbReference type="Proteomes" id="UP000681425">
    <property type="component" value="Chromosome"/>
</dbReference>
<feature type="transmembrane region" description="Helical" evidence="8">
    <location>
        <begin position="199"/>
        <end position="220"/>
    </location>
</feature>
<feature type="transmembrane region" description="Helical" evidence="8">
    <location>
        <begin position="138"/>
        <end position="159"/>
    </location>
</feature>
<keyword evidence="7 8" id="KW-0472">Membrane</keyword>
<sequence length="295" mass="31667">MTSIVKEYREILGGMKLSPASWAVIAPRLLVVGGLLALYVPMAVDFGQRFWWNEADSHSGMLLICVIWAYWHERTNLTGTASRTELIAGAIATGIALTIYFLGRTTFFFQLQGISLPLMVFGLTLASHGSKVARKFALLNLLLVFTIPVLGPLADSFLVPLRLAVTSAAAHFISLFGFPATSTGVIITIGFVEVNIAGACVGLQSMVSLTAIGLLFLHFYPPRSLAVGIAFVLLLPIVALGVNFLRICLLILVAGMYGASAEAQIHDLVAYAEVVAAIGIFLVVSRIFERAGLVR</sequence>
<evidence type="ECO:0000313" key="9">
    <source>
        <dbReference type="EMBL" id="QUT05655.1"/>
    </source>
</evidence>
<evidence type="ECO:0000256" key="6">
    <source>
        <dbReference type="ARBA" id="ARBA00022989"/>
    </source>
</evidence>